<name>A0A413RAE0_9FIRM</name>
<sequence length="348" mass="39537">MKKNTKIITVAVIILVCSLLSGCQESSQKAKDTKKQNIIADKQKENSKVEETTQNENIREGEAKDDNDLTGTYVDEESGETLKVVVKDGKASFCLYSKDGEEYSDFKEKDRDIKDNYIDGEMSYVSKNMDGSLAFSSGSGGSWGKFVKKEKGAKIDFTNFNSSDRLEKETYQESDGIKIDKDKINNKVLKFENDDGELCFTYLDDDGSYFDEIVSGAWYDENGAPLAKMPPLNLWRKGHLWTGDLNDFHFVNPKGFTMDQLKRTNPSDDMEGDLYAIILKNITKEQGDDNMIYYGEDYYTGEEVMFRGKYSKILNGDNVLIIGQFIGLTEDDSPELDVWRVELCNDRF</sequence>
<evidence type="ECO:0000313" key="3">
    <source>
        <dbReference type="EMBL" id="RHA19445.1"/>
    </source>
</evidence>
<evidence type="ECO:0000313" key="4">
    <source>
        <dbReference type="Proteomes" id="UP000284779"/>
    </source>
</evidence>
<feature type="chain" id="PRO_5038743168" evidence="2">
    <location>
        <begin position="23"/>
        <end position="348"/>
    </location>
</feature>
<gene>
    <name evidence="3" type="ORF">DW944_03615</name>
</gene>
<feature type="region of interest" description="Disordered" evidence="1">
    <location>
        <begin position="31"/>
        <end position="70"/>
    </location>
</feature>
<keyword evidence="2" id="KW-0732">Signal</keyword>
<feature type="signal peptide" evidence="2">
    <location>
        <begin position="1"/>
        <end position="22"/>
    </location>
</feature>
<reference evidence="3 4" key="1">
    <citation type="submission" date="2018-08" db="EMBL/GenBank/DDBJ databases">
        <title>A genome reference for cultivated species of the human gut microbiota.</title>
        <authorList>
            <person name="Zou Y."/>
            <person name="Xue W."/>
            <person name="Luo G."/>
        </authorList>
    </citation>
    <scope>NUCLEOTIDE SEQUENCE [LARGE SCALE GENOMIC DNA]</scope>
    <source>
        <strain evidence="3 4">AM44-11BH</strain>
    </source>
</reference>
<accession>A0A413RAE0</accession>
<dbReference type="AlphaFoldDB" id="A0A413RAE0"/>
<dbReference type="Proteomes" id="UP000284779">
    <property type="component" value="Unassembled WGS sequence"/>
</dbReference>
<keyword evidence="4" id="KW-1185">Reference proteome</keyword>
<dbReference type="EMBL" id="QSFD01000003">
    <property type="protein sequence ID" value="RHA19445.1"/>
    <property type="molecule type" value="Genomic_DNA"/>
</dbReference>
<organism evidence="3 4">
    <name type="scientific">Eubacterium ventriosum</name>
    <dbReference type="NCBI Taxonomy" id="39496"/>
    <lineage>
        <taxon>Bacteria</taxon>
        <taxon>Bacillati</taxon>
        <taxon>Bacillota</taxon>
        <taxon>Clostridia</taxon>
        <taxon>Eubacteriales</taxon>
        <taxon>Eubacteriaceae</taxon>
        <taxon>Eubacterium</taxon>
    </lineage>
</organism>
<proteinExistence type="predicted"/>
<dbReference type="RefSeq" id="WP_117969804.1">
    <property type="nucleotide sequence ID" value="NZ_QSFD01000003.1"/>
</dbReference>
<feature type="compositionally biased region" description="Basic and acidic residues" evidence="1">
    <location>
        <begin position="31"/>
        <end position="67"/>
    </location>
</feature>
<evidence type="ECO:0000256" key="2">
    <source>
        <dbReference type="SAM" id="SignalP"/>
    </source>
</evidence>
<dbReference type="PROSITE" id="PS51257">
    <property type="entry name" value="PROKAR_LIPOPROTEIN"/>
    <property type="match status" value="1"/>
</dbReference>
<comment type="caution">
    <text evidence="3">The sequence shown here is derived from an EMBL/GenBank/DDBJ whole genome shotgun (WGS) entry which is preliminary data.</text>
</comment>
<evidence type="ECO:0000256" key="1">
    <source>
        <dbReference type="SAM" id="MobiDB-lite"/>
    </source>
</evidence>
<protein>
    <submittedName>
        <fullName evidence="3">Uncharacterized protein</fullName>
    </submittedName>
</protein>